<accession>A0A2M8L124</accession>
<dbReference type="AlphaFoldDB" id="A0A2M8L124"/>
<protein>
    <submittedName>
        <fullName evidence="3">Rod shape-determining protein</fullName>
    </submittedName>
</protein>
<keyword evidence="1" id="KW-0133">Cell shape</keyword>
<evidence type="ECO:0000313" key="3">
    <source>
        <dbReference type="EMBL" id="PJE66629.1"/>
    </source>
</evidence>
<dbReference type="InterPro" id="IPR056546">
    <property type="entry name" value="MreB_MamK-like"/>
</dbReference>
<comment type="caution">
    <text evidence="3">The sequence shown here is derived from an EMBL/GenBank/DDBJ whole genome shotgun (WGS) entry which is preliminary data.</text>
</comment>
<feature type="non-terminal residue" evidence="3">
    <location>
        <position position="78"/>
    </location>
</feature>
<dbReference type="EMBL" id="PFEI01000178">
    <property type="protein sequence ID" value="PJE66629.1"/>
    <property type="molecule type" value="Genomic_DNA"/>
</dbReference>
<dbReference type="Proteomes" id="UP000229766">
    <property type="component" value="Unassembled WGS sequence"/>
</dbReference>
<dbReference type="Gene3D" id="3.30.420.40">
    <property type="match status" value="1"/>
</dbReference>
<gene>
    <name evidence="3" type="ORF">COU93_03275</name>
</gene>
<sequence length="78" mass="8632">MLAIDIGTSEIIILRDGDVVLQEPAVVAVDVENRKRIAIGSEAKKMMGRSPEYIEVIEPIRSGVIVDYEGARLMLKSY</sequence>
<name>A0A2M8L124_9BACT</name>
<dbReference type="InterPro" id="IPR004753">
    <property type="entry name" value="MreB"/>
</dbReference>
<evidence type="ECO:0000256" key="2">
    <source>
        <dbReference type="ARBA" id="ARBA00023458"/>
    </source>
</evidence>
<organism evidence="3 4">
    <name type="scientific">Candidatus Shapirobacteria bacterium CG10_big_fil_rev_8_21_14_0_10_36_6</name>
    <dbReference type="NCBI Taxonomy" id="1974886"/>
    <lineage>
        <taxon>Bacteria</taxon>
        <taxon>Candidatus Shapironibacteriota</taxon>
    </lineage>
</organism>
<proteinExistence type="inferred from homology"/>
<dbReference type="SUPFAM" id="SSF53067">
    <property type="entry name" value="Actin-like ATPase domain"/>
    <property type="match status" value="1"/>
</dbReference>
<reference evidence="4" key="1">
    <citation type="submission" date="2017-09" db="EMBL/GenBank/DDBJ databases">
        <title>Depth-based differentiation of microbial function through sediment-hosted aquifers and enrichment of novel symbionts in the deep terrestrial subsurface.</title>
        <authorList>
            <person name="Probst A.J."/>
            <person name="Ladd B."/>
            <person name="Jarett J.K."/>
            <person name="Geller-Mcgrath D.E."/>
            <person name="Sieber C.M.K."/>
            <person name="Emerson J.B."/>
            <person name="Anantharaman K."/>
            <person name="Thomas B.C."/>
            <person name="Malmstrom R."/>
            <person name="Stieglmeier M."/>
            <person name="Klingl A."/>
            <person name="Woyke T."/>
            <person name="Ryan C.M."/>
            <person name="Banfield J.F."/>
        </authorList>
    </citation>
    <scope>NUCLEOTIDE SEQUENCE [LARGE SCALE GENOMIC DNA]</scope>
</reference>
<dbReference type="PRINTS" id="PR01652">
    <property type="entry name" value="SHAPEPROTEIN"/>
</dbReference>
<dbReference type="InterPro" id="IPR043129">
    <property type="entry name" value="ATPase_NBD"/>
</dbReference>
<dbReference type="Pfam" id="PF06723">
    <property type="entry name" value="MreB_Mbl"/>
    <property type="match status" value="1"/>
</dbReference>
<evidence type="ECO:0000256" key="1">
    <source>
        <dbReference type="ARBA" id="ARBA00022960"/>
    </source>
</evidence>
<dbReference type="GO" id="GO:0008360">
    <property type="term" value="P:regulation of cell shape"/>
    <property type="evidence" value="ECO:0007669"/>
    <property type="project" value="UniProtKB-KW"/>
</dbReference>
<comment type="similarity">
    <text evidence="2">Belongs to the FtsA/MreB family.</text>
</comment>
<evidence type="ECO:0000313" key="4">
    <source>
        <dbReference type="Proteomes" id="UP000229766"/>
    </source>
</evidence>
<dbReference type="GO" id="GO:0000902">
    <property type="term" value="P:cell morphogenesis"/>
    <property type="evidence" value="ECO:0007669"/>
    <property type="project" value="InterPro"/>
</dbReference>